<name>A0ABT4B4W9_9ACTN</name>
<accession>A0ABT4B4W9</accession>
<evidence type="ECO:0000313" key="3">
    <source>
        <dbReference type="Proteomes" id="UP001151002"/>
    </source>
</evidence>
<dbReference type="RefSeq" id="WP_267565942.1">
    <property type="nucleotide sequence ID" value="NZ_JAPNTZ010000009.1"/>
</dbReference>
<sequence>MAVVGVEHDAEVEVEGRSGSRVTDCRGHADGGFESSKALKKVRQVIDSDPTDDRDVVRELYQQAREFCDRISADPAAVREELIADVGDQKRRRKIPLSG</sequence>
<gene>
    <name evidence="2" type="ORF">OWR29_26425</name>
</gene>
<feature type="region of interest" description="Disordered" evidence="1">
    <location>
        <begin position="1"/>
        <end position="30"/>
    </location>
</feature>
<comment type="caution">
    <text evidence="2">The sequence shown here is derived from an EMBL/GenBank/DDBJ whole genome shotgun (WGS) entry which is preliminary data.</text>
</comment>
<evidence type="ECO:0000256" key="1">
    <source>
        <dbReference type="SAM" id="MobiDB-lite"/>
    </source>
</evidence>
<reference evidence="2" key="1">
    <citation type="submission" date="2022-11" db="EMBL/GenBank/DDBJ databases">
        <authorList>
            <person name="Somphong A."/>
            <person name="Phongsopitanun W."/>
        </authorList>
    </citation>
    <scope>NUCLEOTIDE SEQUENCE</scope>
    <source>
        <strain evidence="2">Pm04-4</strain>
    </source>
</reference>
<protein>
    <submittedName>
        <fullName evidence="2">Uncharacterized protein</fullName>
    </submittedName>
</protein>
<dbReference type="Proteomes" id="UP001151002">
    <property type="component" value="Unassembled WGS sequence"/>
</dbReference>
<evidence type="ECO:0000313" key="2">
    <source>
        <dbReference type="EMBL" id="MCY1141549.1"/>
    </source>
</evidence>
<proteinExistence type="predicted"/>
<organism evidence="2 3">
    <name type="scientific">Paractinoplanes pyxinae</name>
    <dbReference type="NCBI Taxonomy" id="2997416"/>
    <lineage>
        <taxon>Bacteria</taxon>
        <taxon>Bacillati</taxon>
        <taxon>Actinomycetota</taxon>
        <taxon>Actinomycetes</taxon>
        <taxon>Micromonosporales</taxon>
        <taxon>Micromonosporaceae</taxon>
        <taxon>Paractinoplanes</taxon>
    </lineage>
</organism>
<dbReference type="EMBL" id="JAPNTZ010000009">
    <property type="protein sequence ID" value="MCY1141549.1"/>
    <property type="molecule type" value="Genomic_DNA"/>
</dbReference>
<keyword evidence="3" id="KW-1185">Reference proteome</keyword>